<dbReference type="AlphaFoldDB" id="A0A381V163"/>
<dbReference type="GO" id="GO:0016740">
    <property type="term" value="F:transferase activity"/>
    <property type="evidence" value="ECO:0007669"/>
    <property type="project" value="UniProtKB-KW"/>
</dbReference>
<evidence type="ECO:0000313" key="2">
    <source>
        <dbReference type="EMBL" id="SVA34139.1"/>
    </source>
</evidence>
<dbReference type="CDD" id="cd02440">
    <property type="entry name" value="AdoMet_MTases"/>
    <property type="match status" value="1"/>
</dbReference>
<sequence>VGGTYQESVQLLQSYVGAGATVLDYGCGLGGFLKALAQEGFKPYGVEFDEDAARFAGQNANCETFSVDHFLALTDKPKFDAIHLGDVLEHLPDPASTLKNLLCYLKPGGVLFVEGPLEINPSPVYWAARTFGAFKRILRPGLVGSDAPTHLFRTGAKQQLAFFLLTEPRLELISWTVYETGWPYAEGGTVKRAIAGIALLIGGKHLFGTTFGNRFRGVFRYQHALPALGVTESGIVPEGCK</sequence>
<dbReference type="Pfam" id="PF13489">
    <property type="entry name" value="Methyltransf_23"/>
    <property type="match status" value="1"/>
</dbReference>
<proteinExistence type="predicted"/>
<keyword evidence="1" id="KW-0808">Transferase</keyword>
<dbReference type="PANTHER" id="PTHR43861:SF3">
    <property type="entry name" value="PUTATIVE (AFU_ORTHOLOGUE AFUA_2G14390)-RELATED"/>
    <property type="match status" value="1"/>
</dbReference>
<reference evidence="2" key="1">
    <citation type="submission" date="2018-05" db="EMBL/GenBank/DDBJ databases">
        <authorList>
            <person name="Lanie J.A."/>
            <person name="Ng W.-L."/>
            <person name="Kazmierczak K.M."/>
            <person name="Andrzejewski T.M."/>
            <person name="Davidsen T.M."/>
            <person name="Wayne K.J."/>
            <person name="Tettelin H."/>
            <person name="Glass J.I."/>
            <person name="Rusch D."/>
            <person name="Podicherti R."/>
            <person name="Tsui H.-C.T."/>
            <person name="Winkler M.E."/>
        </authorList>
    </citation>
    <scope>NUCLEOTIDE SEQUENCE</scope>
</reference>
<dbReference type="InterPro" id="IPR029063">
    <property type="entry name" value="SAM-dependent_MTases_sf"/>
</dbReference>
<evidence type="ECO:0000256" key="1">
    <source>
        <dbReference type="ARBA" id="ARBA00022679"/>
    </source>
</evidence>
<evidence type="ECO:0008006" key="3">
    <source>
        <dbReference type="Google" id="ProtNLM"/>
    </source>
</evidence>
<protein>
    <recommendedName>
        <fullName evidence="3">Methyltransferase type 11 domain-containing protein</fullName>
    </recommendedName>
</protein>
<feature type="non-terminal residue" evidence="2">
    <location>
        <position position="1"/>
    </location>
</feature>
<accession>A0A381V163</accession>
<name>A0A381V163_9ZZZZ</name>
<dbReference type="PANTHER" id="PTHR43861">
    <property type="entry name" value="TRANS-ACONITATE 2-METHYLTRANSFERASE-RELATED"/>
    <property type="match status" value="1"/>
</dbReference>
<dbReference type="EMBL" id="UINC01007583">
    <property type="protein sequence ID" value="SVA34139.1"/>
    <property type="molecule type" value="Genomic_DNA"/>
</dbReference>
<dbReference type="SUPFAM" id="SSF53335">
    <property type="entry name" value="S-adenosyl-L-methionine-dependent methyltransferases"/>
    <property type="match status" value="1"/>
</dbReference>
<gene>
    <name evidence="2" type="ORF">METZ01_LOCUS86993</name>
</gene>
<dbReference type="Gene3D" id="3.40.50.150">
    <property type="entry name" value="Vaccinia Virus protein VP39"/>
    <property type="match status" value="1"/>
</dbReference>
<organism evidence="2">
    <name type="scientific">marine metagenome</name>
    <dbReference type="NCBI Taxonomy" id="408172"/>
    <lineage>
        <taxon>unclassified sequences</taxon>
        <taxon>metagenomes</taxon>
        <taxon>ecological metagenomes</taxon>
    </lineage>
</organism>